<dbReference type="Pfam" id="PF01527">
    <property type="entry name" value="HTH_Tnp_1"/>
    <property type="match status" value="1"/>
</dbReference>
<accession>A0A6C0VHG6</accession>
<sequence>MTKKTKCTPELIDRMKENVKLGFTYSALALSLGISEDTLYSWIRKGRDEQQQPYVSFYAALKEAEAELLAECLQQLKLSMKMGNVESAKFMLERRFNNMRYGKSSQVDVKAQNLNMNATVPMSQEQTEAMRADILSKLTPKERIY</sequence>
<dbReference type="EMBL" id="CP042908">
    <property type="protein sequence ID" value="QIB90595.1"/>
    <property type="molecule type" value="Genomic_DNA"/>
</dbReference>
<name>A0A6C0VHG6_METMZ</name>
<dbReference type="GO" id="GO:0006313">
    <property type="term" value="P:DNA transposition"/>
    <property type="evidence" value="ECO:0007669"/>
    <property type="project" value="InterPro"/>
</dbReference>
<protein>
    <submittedName>
        <fullName evidence="1">Transposase</fullName>
    </submittedName>
</protein>
<dbReference type="InterPro" id="IPR002514">
    <property type="entry name" value="Transposase_8"/>
</dbReference>
<dbReference type="RefSeq" id="WP_163645394.1">
    <property type="nucleotide sequence ID" value="NZ_CP042908.1"/>
</dbReference>
<organism evidence="1 2">
    <name type="scientific">Methanosarcina mazei</name>
    <name type="common">Methanosarcina frisia</name>
    <dbReference type="NCBI Taxonomy" id="2209"/>
    <lineage>
        <taxon>Archaea</taxon>
        <taxon>Methanobacteriati</taxon>
        <taxon>Methanobacteriota</taxon>
        <taxon>Stenosarchaea group</taxon>
        <taxon>Methanomicrobia</taxon>
        <taxon>Methanosarcinales</taxon>
        <taxon>Methanosarcinaceae</taxon>
        <taxon>Methanosarcina</taxon>
    </lineage>
</organism>
<evidence type="ECO:0000313" key="1">
    <source>
        <dbReference type="EMBL" id="QIB90595.1"/>
    </source>
</evidence>
<dbReference type="Proteomes" id="UP000467371">
    <property type="component" value="Chromosome"/>
</dbReference>
<evidence type="ECO:0000313" key="2">
    <source>
        <dbReference type="Proteomes" id="UP000467371"/>
    </source>
</evidence>
<dbReference type="GO" id="GO:0003677">
    <property type="term" value="F:DNA binding"/>
    <property type="evidence" value="ECO:0007669"/>
    <property type="project" value="InterPro"/>
</dbReference>
<dbReference type="AlphaFoldDB" id="A0A6C0VHG6"/>
<gene>
    <name evidence="1" type="ORF">FQU78_05500</name>
</gene>
<reference evidence="1 2" key="1">
    <citation type="journal article" date="2020" name="Environ. Microbiol. Rep.">
        <title>Redox cycling of Fe(II) and Fe(III) in magnetite accelerates aceticlastic methanogenesis by Methanosarcina mazei.</title>
        <authorList>
            <person name="Wang H."/>
            <person name="Byrne J.M."/>
            <person name="Liu P."/>
            <person name="Liu J."/>
            <person name="Dong X."/>
            <person name="Lu Y."/>
        </authorList>
    </citation>
    <scope>NUCLEOTIDE SEQUENCE [LARGE SCALE GENOMIC DNA]</scope>
    <source>
        <strain evidence="2">zm-15</strain>
    </source>
</reference>
<dbReference type="GeneID" id="44086567"/>
<dbReference type="GO" id="GO:0004803">
    <property type="term" value="F:transposase activity"/>
    <property type="evidence" value="ECO:0007669"/>
    <property type="project" value="InterPro"/>
</dbReference>
<proteinExistence type="predicted"/>